<organism evidence="1">
    <name type="scientific">Arundo donax</name>
    <name type="common">Giant reed</name>
    <name type="synonym">Donax arundinaceus</name>
    <dbReference type="NCBI Taxonomy" id="35708"/>
    <lineage>
        <taxon>Eukaryota</taxon>
        <taxon>Viridiplantae</taxon>
        <taxon>Streptophyta</taxon>
        <taxon>Embryophyta</taxon>
        <taxon>Tracheophyta</taxon>
        <taxon>Spermatophyta</taxon>
        <taxon>Magnoliopsida</taxon>
        <taxon>Liliopsida</taxon>
        <taxon>Poales</taxon>
        <taxon>Poaceae</taxon>
        <taxon>PACMAD clade</taxon>
        <taxon>Arundinoideae</taxon>
        <taxon>Arundineae</taxon>
        <taxon>Arundo</taxon>
    </lineage>
</organism>
<reference evidence="1" key="2">
    <citation type="journal article" date="2015" name="Data Brief">
        <title>Shoot transcriptome of the giant reed, Arundo donax.</title>
        <authorList>
            <person name="Barrero R.A."/>
            <person name="Guerrero F.D."/>
            <person name="Moolhuijzen P."/>
            <person name="Goolsby J.A."/>
            <person name="Tidwell J."/>
            <person name="Bellgard S.E."/>
            <person name="Bellgard M.I."/>
        </authorList>
    </citation>
    <scope>NUCLEOTIDE SEQUENCE</scope>
    <source>
        <tissue evidence="1">Shoot tissue taken approximately 20 cm above the soil surface</tissue>
    </source>
</reference>
<name>A0A0A9H7K3_ARUDO</name>
<accession>A0A0A9H7K3</accession>
<sequence length="59" mass="6941">MTDSSLQSNPENGKTMFRCEILLLYLLFYSHRSYKHHSTNTCRELHLNANPRLHSSHPL</sequence>
<reference evidence="1" key="1">
    <citation type="submission" date="2014-09" db="EMBL/GenBank/DDBJ databases">
        <authorList>
            <person name="Magalhaes I.L.F."/>
            <person name="Oliveira U."/>
            <person name="Santos F.R."/>
            <person name="Vidigal T.H.D.A."/>
            <person name="Brescovit A.D."/>
            <person name="Santos A.J."/>
        </authorList>
    </citation>
    <scope>NUCLEOTIDE SEQUENCE</scope>
    <source>
        <tissue evidence="1">Shoot tissue taken approximately 20 cm above the soil surface</tissue>
    </source>
</reference>
<evidence type="ECO:0000313" key="1">
    <source>
        <dbReference type="EMBL" id="JAE32717.1"/>
    </source>
</evidence>
<proteinExistence type="predicted"/>
<protein>
    <submittedName>
        <fullName evidence="1">Uncharacterized protein</fullName>
    </submittedName>
</protein>
<dbReference type="EMBL" id="GBRH01165179">
    <property type="protein sequence ID" value="JAE32717.1"/>
    <property type="molecule type" value="Transcribed_RNA"/>
</dbReference>
<dbReference type="AlphaFoldDB" id="A0A0A9H7K3"/>